<keyword evidence="15" id="KW-0676">Redox-active center</keyword>
<protein>
    <submittedName>
        <fullName evidence="21">Endoplasmic reticulum oxidoreductin 1</fullName>
    </submittedName>
</protein>
<keyword evidence="7 20" id="KW-0732">Signal</keyword>
<comment type="subunit">
    <text evidence="4">May function both as a monomer and a homodimer.</text>
</comment>
<keyword evidence="5" id="KW-0813">Transport</keyword>
<keyword evidence="12" id="KW-0472">Membrane</keyword>
<evidence type="ECO:0000256" key="14">
    <source>
        <dbReference type="ARBA" id="ARBA00023180"/>
    </source>
</evidence>
<evidence type="ECO:0000256" key="13">
    <source>
        <dbReference type="ARBA" id="ARBA00023157"/>
    </source>
</evidence>
<dbReference type="Proteomes" id="UP000245771">
    <property type="component" value="Unassembled WGS sequence"/>
</dbReference>
<dbReference type="SUPFAM" id="SSF110019">
    <property type="entry name" value="ERO1-like"/>
    <property type="match status" value="1"/>
</dbReference>
<evidence type="ECO:0000256" key="16">
    <source>
        <dbReference type="PIRSR" id="PIRSR017205-1"/>
    </source>
</evidence>
<organism evidence="21 22">
    <name type="scientific">Meira miltonrushii</name>
    <dbReference type="NCBI Taxonomy" id="1280837"/>
    <lineage>
        <taxon>Eukaryota</taxon>
        <taxon>Fungi</taxon>
        <taxon>Dikarya</taxon>
        <taxon>Basidiomycota</taxon>
        <taxon>Ustilaginomycotina</taxon>
        <taxon>Exobasidiomycetes</taxon>
        <taxon>Exobasidiales</taxon>
        <taxon>Brachybasidiaceae</taxon>
        <taxon>Meira</taxon>
    </lineage>
</organism>
<dbReference type="RefSeq" id="XP_025353611.1">
    <property type="nucleotide sequence ID" value="XM_025497004.1"/>
</dbReference>
<dbReference type="GO" id="GO:0015035">
    <property type="term" value="F:protein-disulfide reductase activity"/>
    <property type="evidence" value="ECO:0007669"/>
    <property type="project" value="InterPro"/>
</dbReference>
<feature type="binding site" evidence="17">
    <location>
        <position position="327"/>
    </location>
    <ligand>
        <name>FAD</name>
        <dbReference type="ChEBI" id="CHEBI:57692"/>
    </ligand>
</feature>
<evidence type="ECO:0000256" key="4">
    <source>
        <dbReference type="ARBA" id="ARBA00011802"/>
    </source>
</evidence>
<dbReference type="GeneID" id="37018785"/>
<evidence type="ECO:0000313" key="21">
    <source>
        <dbReference type="EMBL" id="PWN33309.1"/>
    </source>
</evidence>
<evidence type="ECO:0000256" key="11">
    <source>
        <dbReference type="ARBA" id="ARBA00023002"/>
    </source>
</evidence>
<feature type="signal peptide" evidence="20">
    <location>
        <begin position="1"/>
        <end position="33"/>
    </location>
</feature>
<dbReference type="AlphaFoldDB" id="A0A316V6S7"/>
<evidence type="ECO:0000256" key="10">
    <source>
        <dbReference type="ARBA" id="ARBA00022982"/>
    </source>
</evidence>
<reference evidence="21 22" key="1">
    <citation type="journal article" date="2018" name="Mol. Biol. Evol.">
        <title>Broad Genomic Sampling Reveals a Smut Pathogenic Ancestry of the Fungal Clade Ustilaginomycotina.</title>
        <authorList>
            <person name="Kijpornyongpan T."/>
            <person name="Mondo S.J."/>
            <person name="Barry K."/>
            <person name="Sandor L."/>
            <person name="Lee J."/>
            <person name="Lipzen A."/>
            <person name="Pangilinan J."/>
            <person name="LaButti K."/>
            <person name="Hainaut M."/>
            <person name="Henrissat B."/>
            <person name="Grigoriev I.V."/>
            <person name="Spatafora J.W."/>
            <person name="Aime M.C."/>
        </authorList>
    </citation>
    <scope>NUCLEOTIDE SEQUENCE [LARGE SCALE GENOMIC DNA]</scope>
    <source>
        <strain evidence="21 22">MCA 3882</strain>
    </source>
</reference>
<evidence type="ECO:0000256" key="1">
    <source>
        <dbReference type="ARBA" id="ARBA00001974"/>
    </source>
</evidence>
<dbReference type="InParanoid" id="A0A316V6S7"/>
<proteinExistence type="inferred from homology"/>
<dbReference type="PANTHER" id="PTHR12613:SF0">
    <property type="entry name" value="ERO1-LIKE PROTEIN"/>
    <property type="match status" value="1"/>
</dbReference>
<feature type="compositionally biased region" description="Polar residues" evidence="19">
    <location>
        <begin position="148"/>
        <end position="159"/>
    </location>
</feature>
<feature type="binding site" evidence="17">
    <location>
        <position position="298"/>
    </location>
    <ligand>
        <name>FAD</name>
        <dbReference type="ChEBI" id="CHEBI:57692"/>
    </ligand>
</feature>
<dbReference type="PROSITE" id="PS51257">
    <property type="entry name" value="PROKAR_LIPOPROTEIN"/>
    <property type="match status" value="1"/>
</dbReference>
<keyword evidence="8" id="KW-0256">Endoplasmic reticulum</keyword>
<dbReference type="GO" id="GO:0034975">
    <property type="term" value="P:protein folding in endoplasmic reticulum"/>
    <property type="evidence" value="ECO:0007669"/>
    <property type="project" value="InterPro"/>
</dbReference>
<dbReference type="PIRSF" id="PIRSF017205">
    <property type="entry name" value="ERO1"/>
    <property type="match status" value="1"/>
</dbReference>
<gene>
    <name evidence="21" type="ORF">FA14DRAFT_135484</name>
</gene>
<evidence type="ECO:0000256" key="9">
    <source>
        <dbReference type="ARBA" id="ARBA00022827"/>
    </source>
</evidence>
<dbReference type="GO" id="GO:0005789">
    <property type="term" value="C:endoplasmic reticulum membrane"/>
    <property type="evidence" value="ECO:0007669"/>
    <property type="project" value="UniProtKB-SubCell"/>
</dbReference>
<feature type="region of interest" description="Disordered" evidence="19">
    <location>
        <begin position="147"/>
        <end position="169"/>
    </location>
</feature>
<evidence type="ECO:0000256" key="6">
    <source>
        <dbReference type="ARBA" id="ARBA00022630"/>
    </source>
</evidence>
<feature type="chain" id="PRO_5016414847" evidence="20">
    <location>
        <begin position="34"/>
        <end position="489"/>
    </location>
</feature>
<keyword evidence="6" id="KW-0285">Flavoprotein</keyword>
<keyword evidence="14" id="KW-0325">Glycoprotein</keyword>
<feature type="binding site" evidence="17">
    <location>
        <position position="214"/>
    </location>
    <ligand>
        <name>FAD</name>
        <dbReference type="ChEBI" id="CHEBI:57692"/>
    </ligand>
</feature>
<feature type="disulfide bond" description="Redox-active" evidence="18">
    <location>
        <begin position="426"/>
        <end position="429"/>
    </location>
</feature>
<evidence type="ECO:0000256" key="17">
    <source>
        <dbReference type="PIRSR" id="PIRSR017205-2"/>
    </source>
</evidence>
<dbReference type="GO" id="GO:0071949">
    <property type="term" value="F:FAD binding"/>
    <property type="evidence" value="ECO:0007669"/>
    <property type="project" value="InterPro"/>
</dbReference>
<keyword evidence="10" id="KW-0249">Electron transport</keyword>
<evidence type="ECO:0000313" key="22">
    <source>
        <dbReference type="Proteomes" id="UP000245771"/>
    </source>
</evidence>
<evidence type="ECO:0000256" key="20">
    <source>
        <dbReference type="SAM" id="SignalP"/>
    </source>
</evidence>
<keyword evidence="22" id="KW-1185">Reference proteome</keyword>
<comment type="cofactor">
    <cofactor evidence="1 17">
        <name>FAD</name>
        <dbReference type="ChEBI" id="CHEBI:57692"/>
    </cofactor>
</comment>
<dbReference type="EMBL" id="KZ819604">
    <property type="protein sequence ID" value="PWN33309.1"/>
    <property type="molecule type" value="Genomic_DNA"/>
</dbReference>
<dbReference type="InterPro" id="IPR007266">
    <property type="entry name" value="Ero1"/>
</dbReference>
<evidence type="ECO:0000256" key="18">
    <source>
        <dbReference type="PIRSR" id="PIRSR017205-3"/>
    </source>
</evidence>
<evidence type="ECO:0000256" key="3">
    <source>
        <dbReference type="ARBA" id="ARBA00008277"/>
    </source>
</evidence>
<keyword evidence="13 18" id="KW-1015">Disulfide bond</keyword>
<feature type="active site" evidence="16">
    <location>
        <position position="429"/>
    </location>
</feature>
<evidence type="ECO:0000256" key="8">
    <source>
        <dbReference type="ARBA" id="ARBA00022824"/>
    </source>
</evidence>
<keyword evidence="9 17" id="KW-0274">FAD</keyword>
<dbReference type="STRING" id="1280837.A0A316V6S7"/>
<feature type="binding site" evidence="17">
    <location>
        <position position="201"/>
    </location>
    <ligand>
        <name>FAD</name>
        <dbReference type="ChEBI" id="CHEBI:57692"/>
    </ligand>
</feature>
<feature type="active site" description="Nucleophile" evidence="16">
    <location>
        <position position="426"/>
    </location>
</feature>
<evidence type="ECO:0000256" key="2">
    <source>
        <dbReference type="ARBA" id="ARBA00004367"/>
    </source>
</evidence>
<sequence>MTKQDGLPPRHFARARIWIVFVLIFASIASCASSSFQNPLQNPLMPLNNDQAKQQGILASVLNHGDTLSSCKPTGQISDARCDYETVEMDINSANFFPILDKLRREKYFRLYKVDLYKDCPFWNDNSLCMSKDCTVSKMEEEEIPTEYRSSALSSVKTTNESDDEGDPNTCQCAESDFCHWEDEEWSPESSWVDLLDNPERFTGYAGSSARKVWTAIYEENCFGVARAVGASMTSSAGSPYDVRIKSARLGDPGSASAAAEALSSLLTGQSSPLDSSTSESEQCLEKRVFYKIISGLHASISIHICHDYLDQQSGEWKPNLSCFVERIAQHPDRLQNLYFTQTVLVRSLAKLAEPKQLAKLAPNLPASSSPTTVSLASLLLQAINAPPTFDEESMFDEGDPESEFLRREFRDRFRNVSRIMDCVGCDKCRLWGKLQINGVGTALKVLFDANELSPQRLLQRSELVALINTVHRVSESIRAVETFRTLYQ</sequence>
<feature type="non-terminal residue" evidence="21">
    <location>
        <position position="489"/>
    </location>
</feature>
<dbReference type="OrthoDB" id="269384at2759"/>
<dbReference type="GO" id="GO:0016972">
    <property type="term" value="F:thiol oxidase activity"/>
    <property type="evidence" value="ECO:0007669"/>
    <property type="project" value="InterPro"/>
</dbReference>
<evidence type="ECO:0000256" key="15">
    <source>
        <dbReference type="ARBA" id="ARBA00023284"/>
    </source>
</evidence>
<feature type="binding site" evidence="17">
    <location>
        <position position="295"/>
    </location>
    <ligand>
        <name>FAD</name>
        <dbReference type="ChEBI" id="CHEBI:57692"/>
    </ligand>
</feature>
<feature type="binding site" evidence="17">
    <location>
        <position position="203"/>
    </location>
    <ligand>
        <name>FAD</name>
        <dbReference type="ChEBI" id="CHEBI:57692"/>
    </ligand>
</feature>
<keyword evidence="11" id="KW-0560">Oxidoreductase</keyword>
<dbReference type="FunCoup" id="A0A316V6S7">
    <property type="interactions" value="327"/>
</dbReference>
<name>A0A316V6S7_9BASI</name>
<evidence type="ECO:0000256" key="19">
    <source>
        <dbReference type="SAM" id="MobiDB-lite"/>
    </source>
</evidence>
<evidence type="ECO:0000256" key="12">
    <source>
        <dbReference type="ARBA" id="ARBA00023136"/>
    </source>
</evidence>
<dbReference type="InterPro" id="IPR037192">
    <property type="entry name" value="ERO1-like_sf"/>
</dbReference>
<dbReference type="PANTHER" id="PTHR12613">
    <property type="entry name" value="ERO1-RELATED"/>
    <property type="match status" value="1"/>
</dbReference>
<accession>A0A316V6S7</accession>
<comment type="subcellular location">
    <subcellularLocation>
        <location evidence="2">Endoplasmic reticulum membrane</location>
        <topology evidence="2">Peripheral membrane protein</topology>
        <orientation evidence="2">Lumenal side</orientation>
    </subcellularLocation>
</comment>
<feature type="disulfide bond" description="Redox-active" evidence="18">
    <location>
        <begin position="129"/>
        <end position="134"/>
    </location>
</feature>
<dbReference type="Pfam" id="PF04137">
    <property type="entry name" value="ERO1"/>
    <property type="match status" value="1"/>
</dbReference>
<evidence type="ECO:0000256" key="5">
    <source>
        <dbReference type="ARBA" id="ARBA00022448"/>
    </source>
</evidence>
<comment type="similarity">
    <text evidence="3">Belongs to the EROs family.</text>
</comment>
<evidence type="ECO:0000256" key="7">
    <source>
        <dbReference type="ARBA" id="ARBA00022729"/>
    </source>
</evidence>